<comment type="subcellular location">
    <subcellularLocation>
        <location evidence="1">Membrane</location>
        <topology evidence="1">Multi-pass membrane protein</topology>
    </subcellularLocation>
</comment>
<feature type="transmembrane region" description="Helical" evidence="7">
    <location>
        <begin position="20"/>
        <end position="41"/>
    </location>
</feature>
<evidence type="ECO:0000256" key="3">
    <source>
        <dbReference type="ARBA" id="ARBA00022989"/>
    </source>
</evidence>
<dbReference type="EMBL" id="MU005787">
    <property type="protein sequence ID" value="KAF2703400.1"/>
    <property type="molecule type" value="Genomic_DNA"/>
</dbReference>
<sequence>MADSLPLDYPGPDVNAAPELLAITGALYVVALVVYGGRICTRLQHRRLGADDFAISLALLLAITEWALFLSSAQHGAGRHNYYIVASEQITTQHLLFTSTLLWAPCMMFIKISIACMLLRMKQTRAWQIFLWVMIAIQIASCVASVIFQLIQCVPLAAIWNPMGHPDATCVKLSSAFISIYVNSGIVLPTDLVFAMIPMTFIRKMQRPLREKIVLTMLMGLGIFATAASVVKTTLVPHYGITGDSIYDAVDLTLWSMLELHSSSSSSSSSSNHNKNTYEDFGTTDSHHQLTKLRPAAMRKKKKMGIGTDVSSLAKKAADRSDESIRSLAENDKLFSLQLAGGGIVKTTELHLESEMLSPVYSMDDGEWKKDSSNSQAKAGWNAV</sequence>
<feature type="transmembrane region" description="Helical" evidence="7">
    <location>
        <begin position="180"/>
        <end position="201"/>
    </location>
</feature>
<evidence type="ECO:0000259" key="8">
    <source>
        <dbReference type="Pfam" id="PF20684"/>
    </source>
</evidence>
<evidence type="ECO:0000256" key="4">
    <source>
        <dbReference type="ARBA" id="ARBA00023136"/>
    </source>
</evidence>
<organism evidence="9 10">
    <name type="scientific">Pleomassaria siparia CBS 279.74</name>
    <dbReference type="NCBI Taxonomy" id="1314801"/>
    <lineage>
        <taxon>Eukaryota</taxon>
        <taxon>Fungi</taxon>
        <taxon>Dikarya</taxon>
        <taxon>Ascomycota</taxon>
        <taxon>Pezizomycotina</taxon>
        <taxon>Dothideomycetes</taxon>
        <taxon>Pleosporomycetidae</taxon>
        <taxon>Pleosporales</taxon>
        <taxon>Pleomassariaceae</taxon>
        <taxon>Pleomassaria</taxon>
    </lineage>
</organism>
<name>A0A6G1JSC2_9PLEO</name>
<dbReference type="InterPro" id="IPR049326">
    <property type="entry name" value="Rhodopsin_dom_fungi"/>
</dbReference>
<evidence type="ECO:0000256" key="5">
    <source>
        <dbReference type="ARBA" id="ARBA00038359"/>
    </source>
</evidence>
<feature type="transmembrane region" description="Helical" evidence="7">
    <location>
        <begin position="53"/>
        <end position="74"/>
    </location>
</feature>
<keyword evidence="2 7" id="KW-0812">Transmembrane</keyword>
<keyword evidence="10" id="KW-1185">Reference proteome</keyword>
<comment type="similarity">
    <text evidence="5">Belongs to the SAT4 family.</text>
</comment>
<feature type="region of interest" description="Disordered" evidence="6">
    <location>
        <begin position="263"/>
        <end position="290"/>
    </location>
</feature>
<feature type="region of interest" description="Disordered" evidence="6">
    <location>
        <begin position="363"/>
        <end position="384"/>
    </location>
</feature>
<evidence type="ECO:0000256" key="1">
    <source>
        <dbReference type="ARBA" id="ARBA00004141"/>
    </source>
</evidence>
<dbReference type="InterPro" id="IPR052337">
    <property type="entry name" value="SAT4-like"/>
</dbReference>
<dbReference type="Proteomes" id="UP000799428">
    <property type="component" value="Unassembled WGS sequence"/>
</dbReference>
<feature type="transmembrane region" description="Helical" evidence="7">
    <location>
        <begin position="94"/>
        <end position="119"/>
    </location>
</feature>
<evidence type="ECO:0000256" key="7">
    <source>
        <dbReference type="SAM" id="Phobius"/>
    </source>
</evidence>
<keyword evidence="3 7" id="KW-1133">Transmembrane helix</keyword>
<evidence type="ECO:0000313" key="9">
    <source>
        <dbReference type="EMBL" id="KAF2703400.1"/>
    </source>
</evidence>
<dbReference type="GO" id="GO:0016020">
    <property type="term" value="C:membrane"/>
    <property type="evidence" value="ECO:0007669"/>
    <property type="project" value="UniProtKB-SubCell"/>
</dbReference>
<evidence type="ECO:0000256" key="2">
    <source>
        <dbReference type="ARBA" id="ARBA00022692"/>
    </source>
</evidence>
<feature type="transmembrane region" description="Helical" evidence="7">
    <location>
        <begin position="131"/>
        <end position="160"/>
    </location>
</feature>
<dbReference type="AlphaFoldDB" id="A0A6G1JSC2"/>
<protein>
    <recommendedName>
        <fullName evidence="8">Rhodopsin domain-containing protein</fullName>
    </recommendedName>
</protein>
<dbReference type="Pfam" id="PF20684">
    <property type="entry name" value="Fung_rhodopsin"/>
    <property type="match status" value="1"/>
</dbReference>
<keyword evidence="4 7" id="KW-0472">Membrane</keyword>
<accession>A0A6G1JSC2</accession>
<dbReference type="OrthoDB" id="3934549at2759"/>
<proteinExistence type="inferred from homology"/>
<evidence type="ECO:0000313" key="10">
    <source>
        <dbReference type="Proteomes" id="UP000799428"/>
    </source>
</evidence>
<gene>
    <name evidence="9" type="ORF">K504DRAFT_473966</name>
</gene>
<evidence type="ECO:0000256" key="6">
    <source>
        <dbReference type="SAM" id="MobiDB-lite"/>
    </source>
</evidence>
<dbReference type="PANTHER" id="PTHR33048">
    <property type="entry name" value="PTH11-LIKE INTEGRAL MEMBRANE PROTEIN (AFU_ORTHOLOGUE AFUA_5G11245)"/>
    <property type="match status" value="1"/>
</dbReference>
<reference evidence="9" key="1">
    <citation type="journal article" date="2020" name="Stud. Mycol.">
        <title>101 Dothideomycetes genomes: a test case for predicting lifestyles and emergence of pathogens.</title>
        <authorList>
            <person name="Haridas S."/>
            <person name="Albert R."/>
            <person name="Binder M."/>
            <person name="Bloem J."/>
            <person name="Labutti K."/>
            <person name="Salamov A."/>
            <person name="Andreopoulos B."/>
            <person name="Baker S."/>
            <person name="Barry K."/>
            <person name="Bills G."/>
            <person name="Bluhm B."/>
            <person name="Cannon C."/>
            <person name="Castanera R."/>
            <person name="Culley D."/>
            <person name="Daum C."/>
            <person name="Ezra D."/>
            <person name="Gonzalez J."/>
            <person name="Henrissat B."/>
            <person name="Kuo A."/>
            <person name="Liang C."/>
            <person name="Lipzen A."/>
            <person name="Lutzoni F."/>
            <person name="Magnuson J."/>
            <person name="Mondo S."/>
            <person name="Nolan M."/>
            <person name="Ohm R."/>
            <person name="Pangilinan J."/>
            <person name="Park H.-J."/>
            <person name="Ramirez L."/>
            <person name="Alfaro M."/>
            <person name="Sun H."/>
            <person name="Tritt A."/>
            <person name="Yoshinaga Y."/>
            <person name="Zwiers L.-H."/>
            <person name="Turgeon B."/>
            <person name="Goodwin S."/>
            <person name="Spatafora J."/>
            <person name="Crous P."/>
            <person name="Grigoriev I."/>
        </authorList>
    </citation>
    <scope>NUCLEOTIDE SEQUENCE</scope>
    <source>
        <strain evidence="9">CBS 279.74</strain>
    </source>
</reference>
<feature type="domain" description="Rhodopsin" evidence="8">
    <location>
        <begin position="38"/>
        <end position="263"/>
    </location>
</feature>
<feature type="transmembrane region" description="Helical" evidence="7">
    <location>
        <begin position="213"/>
        <end position="231"/>
    </location>
</feature>
<dbReference type="PANTHER" id="PTHR33048:SF129">
    <property type="entry name" value="INTEGRAL MEMBRANE PROTEIN-RELATED"/>
    <property type="match status" value="1"/>
</dbReference>